<dbReference type="Proteomes" id="UP000288096">
    <property type="component" value="Unassembled WGS sequence"/>
</dbReference>
<protein>
    <submittedName>
        <fullName evidence="1">Uncharacterized protein</fullName>
    </submittedName>
</protein>
<reference evidence="2" key="2">
    <citation type="submission" date="2019-01" db="EMBL/GenBank/DDBJ databases">
        <title>Genome sequence of Desulfonema ishimotonii strain Tokyo 01.</title>
        <authorList>
            <person name="Fukui M."/>
        </authorList>
    </citation>
    <scope>NUCLEOTIDE SEQUENCE [LARGE SCALE GENOMIC DNA]</scope>
    <source>
        <strain evidence="2">Tokyo 01</strain>
    </source>
</reference>
<sequence>MKAKKLIVGLGIVGMIWGSAGAAWAGGSFEHRQQKQTRKIYNGVKKGCVSHKEFRRLTREQWRIEHTRKKALADGRISRKEKKRLNKMQRRAGKHIRRATHNRYVRYDRRY</sequence>
<proteinExistence type="predicted"/>
<organism evidence="1 2">
    <name type="scientific">Desulfonema ishimotonii</name>
    <dbReference type="NCBI Taxonomy" id="45657"/>
    <lineage>
        <taxon>Bacteria</taxon>
        <taxon>Pseudomonadati</taxon>
        <taxon>Thermodesulfobacteriota</taxon>
        <taxon>Desulfobacteria</taxon>
        <taxon>Desulfobacterales</taxon>
        <taxon>Desulfococcaceae</taxon>
        <taxon>Desulfonema</taxon>
    </lineage>
</organism>
<dbReference type="AlphaFoldDB" id="A0A401G0W1"/>
<gene>
    <name evidence="1" type="ORF">DENIS_3852</name>
</gene>
<reference evidence="2" key="1">
    <citation type="submission" date="2017-11" db="EMBL/GenBank/DDBJ databases">
        <authorList>
            <person name="Watanabe M."/>
            <person name="Kojima H."/>
        </authorList>
    </citation>
    <scope>NUCLEOTIDE SEQUENCE [LARGE SCALE GENOMIC DNA]</scope>
    <source>
        <strain evidence="2">Tokyo 01</strain>
    </source>
</reference>
<dbReference type="OrthoDB" id="886826at2"/>
<keyword evidence="2" id="KW-1185">Reference proteome</keyword>
<accession>A0A401G0W1</accession>
<comment type="caution">
    <text evidence="1">The sequence shown here is derived from an EMBL/GenBank/DDBJ whole genome shotgun (WGS) entry which is preliminary data.</text>
</comment>
<evidence type="ECO:0000313" key="1">
    <source>
        <dbReference type="EMBL" id="GBC62868.1"/>
    </source>
</evidence>
<dbReference type="RefSeq" id="WP_124330007.1">
    <property type="nucleotide sequence ID" value="NZ_BEXT01000001.1"/>
</dbReference>
<name>A0A401G0W1_9BACT</name>
<dbReference type="EMBL" id="BEXT01000001">
    <property type="protein sequence ID" value="GBC62868.1"/>
    <property type="molecule type" value="Genomic_DNA"/>
</dbReference>
<evidence type="ECO:0000313" key="2">
    <source>
        <dbReference type="Proteomes" id="UP000288096"/>
    </source>
</evidence>